<proteinExistence type="predicted"/>
<organism evidence="1 2">
    <name type="scientific">Paramecium sonneborni</name>
    <dbReference type="NCBI Taxonomy" id="65129"/>
    <lineage>
        <taxon>Eukaryota</taxon>
        <taxon>Sar</taxon>
        <taxon>Alveolata</taxon>
        <taxon>Ciliophora</taxon>
        <taxon>Intramacronucleata</taxon>
        <taxon>Oligohymenophorea</taxon>
        <taxon>Peniculida</taxon>
        <taxon>Parameciidae</taxon>
        <taxon>Paramecium</taxon>
    </lineage>
</organism>
<dbReference type="AlphaFoldDB" id="A0A8S1RL41"/>
<keyword evidence="2" id="KW-1185">Reference proteome</keyword>
<name>A0A8S1RL41_9CILI</name>
<comment type="caution">
    <text evidence="1">The sequence shown here is derived from an EMBL/GenBank/DDBJ whole genome shotgun (WGS) entry which is preliminary data.</text>
</comment>
<evidence type="ECO:0000313" key="1">
    <source>
        <dbReference type="EMBL" id="CAD8128137.1"/>
    </source>
</evidence>
<dbReference type="EMBL" id="CAJJDN010000183">
    <property type="protein sequence ID" value="CAD8128137.1"/>
    <property type="molecule type" value="Genomic_DNA"/>
</dbReference>
<evidence type="ECO:0000313" key="2">
    <source>
        <dbReference type="Proteomes" id="UP000692954"/>
    </source>
</evidence>
<dbReference type="Proteomes" id="UP000692954">
    <property type="component" value="Unassembled WGS sequence"/>
</dbReference>
<reference evidence="1" key="1">
    <citation type="submission" date="2021-01" db="EMBL/GenBank/DDBJ databases">
        <authorList>
            <consortium name="Genoscope - CEA"/>
            <person name="William W."/>
        </authorList>
    </citation>
    <scope>NUCLEOTIDE SEQUENCE</scope>
</reference>
<accession>A0A8S1RL41</accession>
<sequence>MQIIFKELHLVMLNLMDYVDYIDEKVKYLFDTNKLQSIRRREQITLLLNQNRNLLKFTAQHYSKYKCF</sequence>
<protein>
    <submittedName>
        <fullName evidence="1">Uncharacterized protein</fullName>
    </submittedName>
</protein>
<gene>
    <name evidence="1" type="ORF">PSON_ATCC_30995.1.T1830070</name>
</gene>